<dbReference type="EMBL" id="CM042039">
    <property type="protein sequence ID" value="KAI3725875.1"/>
    <property type="molecule type" value="Genomic_DNA"/>
</dbReference>
<reference evidence="2" key="1">
    <citation type="journal article" date="2022" name="Mol. Ecol. Resour.">
        <title>The genomes of chicory, endive, great burdock and yacon provide insights into Asteraceae palaeo-polyploidization history and plant inulin production.</title>
        <authorList>
            <person name="Fan W."/>
            <person name="Wang S."/>
            <person name="Wang H."/>
            <person name="Wang A."/>
            <person name="Jiang F."/>
            <person name="Liu H."/>
            <person name="Zhao H."/>
            <person name="Xu D."/>
            <person name="Zhang Y."/>
        </authorList>
    </citation>
    <scope>NUCLEOTIDE SEQUENCE [LARGE SCALE GENOMIC DNA]</scope>
    <source>
        <strain evidence="2">cv. Yunnan</strain>
    </source>
</reference>
<organism evidence="1 2">
    <name type="scientific">Smallanthus sonchifolius</name>
    <dbReference type="NCBI Taxonomy" id="185202"/>
    <lineage>
        <taxon>Eukaryota</taxon>
        <taxon>Viridiplantae</taxon>
        <taxon>Streptophyta</taxon>
        <taxon>Embryophyta</taxon>
        <taxon>Tracheophyta</taxon>
        <taxon>Spermatophyta</taxon>
        <taxon>Magnoliopsida</taxon>
        <taxon>eudicotyledons</taxon>
        <taxon>Gunneridae</taxon>
        <taxon>Pentapetalae</taxon>
        <taxon>asterids</taxon>
        <taxon>campanulids</taxon>
        <taxon>Asterales</taxon>
        <taxon>Asteraceae</taxon>
        <taxon>Asteroideae</taxon>
        <taxon>Heliantheae alliance</taxon>
        <taxon>Millerieae</taxon>
        <taxon>Smallanthus</taxon>
    </lineage>
</organism>
<evidence type="ECO:0000313" key="2">
    <source>
        <dbReference type="Proteomes" id="UP001056120"/>
    </source>
</evidence>
<sequence>MALPFYRLVFPQSSYEVCKPKRNIQQTVEAKNEQQRLISCGAMTKINFINLADKVRELEKKVSPLNVDFEIGSFSTLELLEHIDDIERLGLGYVYQFDIRKAPDIITSIYELNVGLEEKEDSLHETSLRFRILRQ</sequence>
<gene>
    <name evidence="1" type="ORF">L1987_65671</name>
</gene>
<dbReference type="Proteomes" id="UP001056120">
    <property type="component" value="Linkage Group LG22"/>
</dbReference>
<name>A0ACB9BV88_9ASTR</name>
<comment type="caution">
    <text evidence="1">The sequence shown here is derived from an EMBL/GenBank/DDBJ whole genome shotgun (WGS) entry which is preliminary data.</text>
</comment>
<proteinExistence type="predicted"/>
<accession>A0ACB9BV88</accession>
<reference evidence="1 2" key="2">
    <citation type="journal article" date="2022" name="Mol. Ecol. Resour.">
        <title>The genomes of chicory, endive, great burdock and yacon provide insights into Asteraceae paleo-polyploidization history and plant inulin production.</title>
        <authorList>
            <person name="Fan W."/>
            <person name="Wang S."/>
            <person name="Wang H."/>
            <person name="Wang A."/>
            <person name="Jiang F."/>
            <person name="Liu H."/>
            <person name="Zhao H."/>
            <person name="Xu D."/>
            <person name="Zhang Y."/>
        </authorList>
    </citation>
    <scope>NUCLEOTIDE SEQUENCE [LARGE SCALE GENOMIC DNA]</scope>
    <source>
        <strain evidence="2">cv. Yunnan</strain>
        <tissue evidence="1">Leaves</tissue>
    </source>
</reference>
<keyword evidence="2" id="KW-1185">Reference proteome</keyword>
<protein>
    <submittedName>
        <fullName evidence="1">Uncharacterized protein</fullName>
    </submittedName>
</protein>
<evidence type="ECO:0000313" key="1">
    <source>
        <dbReference type="EMBL" id="KAI3725875.1"/>
    </source>
</evidence>